<feature type="non-terminal residue" evidence="3">
    <location>
        <position position="1"/>
    </location>
</feature>
<accession>A0ABN9Q1G6</accession>
<organism evidence="3 4">
    <name type="scientific">Prorocentrum cordatum</name>
    <dbReference type="NCBI Taxonomy" id="2364126"/>
    <lineage>
        <taxon>Eukaryota</taxon>
        <taxon>Sar</taxon>
        <taxon>Alveolata</taxon>
        <taxon>Dinophyceae</taxon>
        <taxon>Prorocentrales</taxon>
        <taxon>Prorocentraceae</taxon>
        <taxon>Prorocentrum</taxon>
    </lineage>
</organism>
<evidence type="ECO:0008006" key="5">
    <source>
        <dbReference type="Google" id="ProtNLM"/>
    </source>
</evidence>
<evidence type="ECO:0000313" key="4">
    <source>
        <dbReference type="Proteomes" id="UP001189429"/>
    </source>
</evidence>
<name>A0ABN9Q1G6_9DINO</name>
<feature type="non-terminal residue" evidence="3">
    <location>
        <position position="445"/>
    </location>
</feature>
<reference evidence="3" key="1">
    <citation type="submission" date="2023-10" db="EMBL/GenBank/DDBJ databases">
        <authorList>
            <person name="Chen Y."/>
            <person name="Shah S."/>
            <person name="Dougan E. K."/>
            <person name="Thang M."/>
            <person name="Chan C."/>
        </authorList>
    </citation>
    <scope>NUCLEOTIDE SEQUENCE [LARGE SCALE GENOMIC DNA]</scope>
</reference>
<keyword evidence="2" id="KW-0040">ANK repeat</keyword>
<proteinExistence type="predicted"/>
<dbReference type="InterPro" id="IPR050745">
    <property type="entry name" value="Multifunctional_regulatory"/>
</dbReference>
<evidence type="ECO:0000313" key="3">
    <source>
        <dbReference type="EMBL" id="CAK0799471.1"/>
    </source>
</evidence>
<protein>
    <recommendedName>
        <fullName evidence="5">ANK_REP_REGION domain-containing protein</fullName>
    </recommendedName>
</protein>
<dbReference type="EMBL" id="CAUYUJ010002159">
    <property type="protein sequence ID" value="CAK0799471.1"/>
    <property type="molecule type" value="Genomic_DNA"/>
</dbReference>
<sequence>VDVSVVLRFLDEGQLKSAALLIEAGADLSADRTGQNAMHKIFAQVFAYEAQSTKSTMALSIAMQLLTSAKWGVKLLSAWTREHPRVTPLYSLIQAFATRTYRLHPEEKAARDSDMRAELLLKLVEAAPSTVDLSKAYLPPPGKESAERPQGLLGLLCAADQPTEKSQALVVQAISRLCRRGASANASDGSPAALHSLAQRLGPRLAASEFAKVLLPLTDLKALMPGGLTLMTFLLRGYHSEHGGKDAEIRACVRMLLEGRCDPDAADSPPKPTPATKPLHAAAALRSEGLVSDLLLARADPCGINNGDQQRTPLHFAVASAPTGSDANFDIEDMLIQAKADPARQDSLGLSVLHFALAKAEDGSLTQFQGEWLEELQDPSEQMPRRKSWTKQAWPLICKRVDPIETISSLCVLPGVNVNAKDKRGMAPLHLAVLRGASICALKLI</sequence>
<keyword evidence="4" id="KW-1185">Reference proteome</keyword>
<evidence type="ECO:0000256" key="2">
    <source>
        <dbReference type="ARBA" id="ARBA00023043"/>
    </source>
</evidence>
<dbReference type="Gene3D" id="1.25.40.20">
    <property type="entry name" value="Ankyrin repeat-containing domain"/>
    <property type="match status" value="1"/>
</dbReference>
<evidence type="ECO:0000256" key="1">
    <source>
        <dbReference type="ARBA" id="ARBA00022737"/>
    </source>
</evidence>
<dbReference type="Proteomes" id="UP001189429">
    <property type="component" value="Unassembled WGS sequence"/>
</dbReference>
<dbReference type="InterPro" id="IPR036770">
    <property type="entry name" value="Ankyrin_rpt-contain_sf"/>
</dbReference>
<comment type="caution">
    <text evidence="3">The sequence shown here is derived from an EMBL/GenBank/DDBJ whole genome shotgun (WGS) entry which is preliminary data.</text>
</comment>
<dbReference type="PANTHER" id="PTHR24189">
    <property type="entry name" value="MYOTROPHIN"/>
    <property type="match status" value="1"/>
</dbReference>
<dbReference type="PANTHER" id="PTHR24189:SF72">
    <property type="entry name" value="ANKYRIN REPEAT-CONTAINING DOMAIN-CONTAINING PROTEIN"/>
    <property type="match status" value="1"/>
</dbReference>
<keyword evidence="1" id="KW-0677">Repeat</keyword>
<gene>
    <name evidence="3" type="ORF">PCOR1329_LOCUS7922</name>
</gene>
<dbReference type="SUPFAM" id="SSF48403">
    <property type="entry name" value="Ankyrin repeat"/>
    <property type="match status" value="1"/>
</dbReference>